<feature type="domain" description="KaiA C-terminal" evidence="4">
    <location>
        <begin position="85"/>
        <end position="193"/>
    </location>
</feature>
<protein>
    <recommendedName>
        <fullName evidence="2">Circadian clock oscillator protein KaiA</fullName>
    </recommendedName>
</protein>
<dbReference type="Pfam" id="PF07688">
    <property type="entry name" value="KaiA"/>
    <property type="match status" value="1"/>
</dbReference>
<dbReference type="InterPro" id="IPR020856">
    <property type="entry name" value="Circadian_clock_protein_KaiA_C"/>
</dbReference>
<evidence type="ECO:0000256" key="3">
    <source>
        <dbReference type="PROSITE-ProRule" id="PRU01248"/>
    </source>
</evidence>
<evidence type="ECO:0000259" key="4">
    <source>
        <dbReference type="PROSITE" id="PS51431"/>
    </source>
</evidence>
<dbReference type="Gene3D" id="1.10.1240.30">
    <property type="entry name" value="KaiA/RbsU domain"/>
    <property type="match status" value="1"/>
</dbReference>
<feature type="domain" description="Core-binding (CB)" evidence="5">
    <location>
        <begin position="146"/>
        <end position="195"/>
    </location>
</feature>
<accession>A0A975T908</accession>
<dbReference type="InterPro" id="IPR011648">
    <property type="entry name" value="Circadian_clock_KaiA"/>
</dbReference>
<evidence type="ECO:0000256" key="1">
    <source>
        <dbReference type="ARBA" id="ARBA00023108"/>
    </source>
</evidence>
<dbReference type="AlphaFoldDB" id="A0A975T908"/>
<gene>
    <name evidence="6" type="ORF">B6N60_03030</name>
</gene>
<sequence>MLLPLLILQPNIKKYLDRFNSRSSDYSLIAEMRDLIYISIYKLYQLQLWNTFPVNIYALPQWAENQNHQLENNLKYSVFACSKQRNQQLFQHMNPEQQQELLETLKSDYRHILVNYFVPDKTLKEKIDKFINSLFYANIPVPQIIEIHMELIDEFSKQLRLEGRSDETLQDYRLTLIDILAHLCESYRCSIAKIN</sequence>
<keyword evidence="3" id="KW-0238">DNA-binding</keyword>
<dbReference type="PROSITE" id="PS51431">
    <property type="entry name" value="KAIA_C"/>
    <property type="match status" value="1"/>
</dbReference>
<organism evidence="6 7">
    <name type="scientific">Richelia sinica FACHB-800</name>
    <dbReference type="NCBI Taxonomy" id="1357546"/>
    <lineage>
        <taxon>Bacteria</taxon>
        <taxon>Bacillati</taxon>
        <taxon>Cyanobacteriota</taxon>
        <taxon>Cyanophyceae</taxon>
        <taxon>Nostocales</taxon>
        <taxon>Nostocaceae</taxon>
        <taxon>Richelia</taxon>
    </lineage>
</organism>
<dbReference type="EMBL" id="CP021056">
    <property type="protein sequence ID" value="QXE24325.1"/>
    <property type="molecule type" value="Genomic_DNA"/>
</dbReference>
<dbReference type="InterPro" id="IPR017944">
    <property type="entry name" value="KaiA/RbsU_helical_domain_sf"/>
</dbReference>
<dbReference type="KEGG" id="rsin:B6N60_03030"/>
<evidence type="ECO:0000313" key="7">
    <source>
        <dbReference type="Proteomes" id="UP000683511"/>
    </source>
</evidence>
<evidence type="ECO:0000259" key="5">
    <source>
        <dbReference type="PROSITE" id="PS51900"/>
    </source>
</evidence>
<evidence type="ECO:0000256" key="2">
    <source>
        <dbReference type="ARBA" id="ARBA00034852"/>
    </source>
</evidence>
<dbReference type="InterPro" id="IPR044068">
    <property type="entry name" value="CB"/>
</dbReference>
<dbReference type="SMART" id="SM01247">
    <property type="entry name" value="KaiA"/>
    <property type="match status" value="1"/>
</dbReference>
<evidence type="ECO:0000313" key="6">
    <source>
        <dbReference type="EMBL" id="QXE24325.1"/>
    </source>
</evidence>
<dbReference type="PROSITE" id="PS51900">
    <property type="entry name" value="CB"/>
    <property type="match status" value="1"/>
</dbReference>
<dbReference type="Proteomes" id="UP000683511">
    <property type="component" value="Chromosome"/>
</dbReference>
<dbReference type="GO" id="GO:0007623">
    <property type="term" value="P:circadian rhythm"/>
    <property type="evidence" value="ECO:0007669"/>
    <property type="project" value="InterPro"/>
</dbReference>
<name>A0A975T908_9NOST</name>
<keyword evidence="7" id="KW-1185">Reference proteome</keyword>
<dbReference type="RefSeq" id="WP_190604344.1">
    <property type="nucleotide sequence ID" value="NZ_CP021056.1"/>
</dbReference>
<proteinExistence type="predicted"/>
<keyword evidence="1" id="KW-0090">Biological rhythms</keyword>
<reference evidence="6" key="1">
    <citation type="submission" date="2017-04" db="EMBL/GenBank/DDBJ databases">
        <title>Genome deletions in a multicellular cyanobacterial endosymbiont for morphological adaptation in marine diatoms.</title>
        <authorList>
            <person name="Wang Y."/>
            <person name="Gao H."/>
            <person name="Li R."/>
            <person name="Xu X."/>
        </authorList>
    </citation>
    <scope>NUCLEOTIDE SEQUENCE</scope>
    <source>
        <strain evidence="6">FACHB 800</strain>
    </source>
</reference>
<dbReference type="GO" id="GO:0003677">
    <property type="term" value="F:DNA binding"/>
    <property type="evidence" value="ECO:0007669"/>
    <property type="project" value="UniProtKB-UniRule"/>
</dbReference>
<dbReference type="SUPFAM" id="SSF101215">
    <property type="entry name" value="KaiA/RbsU domain"/>
    <property type="match status" value="1"/>
</dbReference>